<sequence length="51" mass="5481">WAPGYCRSSVGRTRKRRSWEGGGARIVGGCGRCPHQGSLRQGPPAPKEDSD</sequence>
<accession>A0A6J4VYM2</accession>
<protein>
    <submittedName>
        <fullName evidence="2">Uncharacterized protein</fullName>
    </submittedName>
</protein>
<feature type="non-terminal residue" evidence="2">
    <location>
        <position position="1"/>
    </location>
</feature>
<evidence type="ECO:0000313" key="2">
    <source>
        <dbReference type="EMBL" id="CAA9588179.1"/>
    </source>
</evidence>
<proteinExistence type="predicted"/>
<feature type="region of interest" description="Disordered" evidence="1">
    <location>
        <begin position="1"/>
        <end position="51"/>
    </location>
</feature>
<gene>
    <name evidence="2" type="ORF">AVDCRST_MAG88-4345</name>
</gene>
<dbReference type="AlphaFoldDB" id="A0A6J4VYM2"/>
<name>A0A6J4VYM2_9BACT</name>
<organism evidence="2">
    <name type="scientific">uncultured Thermomicrobiales bacterium</name>
    <dbReference type="NCBI Taxonomy" id="1645740"/>
    <lineage>
        <taxon>Bacteria</taxon>
        <taxon>Pseudomonadati</taxon>
        <taxon>Thermomicrobiota</taxon>
        <taxon>Thermomicrobia</taxon>
        <taxon>Thermomicrobiales</taxon>
        <taxon>environmental samples</taxon>
    </lineage>
</organism>
<reference evidence="2" key="1">
    <citation type="submission" date="2020-02" db="EMBL/GenBank/DDBJ databases">
        <authorList>
            <person name="Meier V. D."/>
        </authorList>
    </citation>
    <scope>NUCLEOTIDE SEQUENCE</scope>
    <source>
        <strain evidence="2">AVDCRST_MAG88</strain>
    </source>
</reference>
<feature type="non-terminal residue" evidence="2">
    <location>
        <position position="51"/>
    </location>
</feature>
<dbReference type="EMBL" id="CADCWM010001090">
    <property type="protein sequence ID" value="CAA9588179.1"/>
    <property type="molecule type" value="Genomic_DNA"/>
</dbReference>
<feature type="compositionally biased region" description="Gly residues" evidence="1">
    <location>
        <begin position="20"/>
        <end position="31"/>
    </location>
</feature>
<evidence type="ECO:0000256" key="1">
    <source>
        <dbReference type="SAM" id="MobiDB-lite"/>
    </source>
</evidence>